<dbReference type="InterPro" id="IPR002773">
    <property type="entry name" value="Deoxyhypusine_synthase"/>
</dbReference>
<protein>
    <submittedName>
        <fullName evidence="3">Deoxyhypusine synthase</fullName>
    </submittedName>
</protein>
<keyword evidence="2" id="KW-0520">NAD</keyword>
<dbReference type="PANTHER" id="PTHR11703:SF0">
    <property type="entry name" value="DEOXYHYPUSINE SYNTHASE"/>
    <property type="match status" value="1"/>
</dbReference>
<dbReference type="NCBIfam" id="NF002294">
    <property type="entry name" value="PRK01221.1"/>
    <property type="match status" value="1"/>
</dbReference>
<dbReference type="SUPFAM" id="SSF52467">
    <property type="entry name" value="DHS-like NAD/FAD-binding domain"/>
    <property type="match status" value="1"/>
</dbReference>
<dbReference type="Gene3D" id="3.40.910.10">
    <property type="entry name" value="Deoxyhypusine synthase"/>
    <property type="match status" value="1"/>
</dbReference>
<dbReference type="EMBL" id="CP019964">
    <property type="protein sequence ID" value="ASI14195.1"/>
    <property type="molecule type" value="Genomic_DNA"/>
</dbReference>
<evidence type="ECO:0000256" key="1">
    <source>
        <dbReference type="ARBA" id="ARBA00009892"/>
    </source>
</evidence>
<dbReference type="Pfam" id="PF01916">
    <property type="entry name" value="DS"/>
    <property type="match status" value="1"/>
</dbReference>
<dbReference type="PANTHER" id="PTHR11703">
    <property type="entry name" value="DEOXYHYPUSINE SYNTHASE"/>
    <property type="match status" value="1"/>
</dbReference>
<dbReference type="GeneID" id="33314459"/>
<dbReference type="Proteomes" id="UP000197679">
    <property type="component" value="Chromosome"/>
</dbReference>
<accession>A0A218NP13</accession>
<dbReference type="KEGG" id="marh:Mia14_0922"/>
<evidence type="ECO:0000313" key="3">
    <source>
        <dbReference type="EMBL" id="ASI14195.1"/>
    </source>
</evidence>
<comment type="similarity">
    <text evidence="1">Belongs to the deoxyhypusine synthase family.</text>
</comment>
<dbReference type="OrthoDB" id="17730at2157"/>
<dbReference type="GO" id="GO:0005737">
    <property type="term" value="C:cytoplasm"/>
    <property type="evidence" value="ECO:0007669"/>
    <property type="project" value="TreeGrafter"/>
</dbReference>
<evidence type="ECO:0000313" key="4">
    <source>
        <dbReference type="Proteomes" id="UP000197679"/>
    </source>
</evidence>
<reference evidence="3 4" key="1">
    <citation type="journal article" date="2017" name="Nat. Commun.">
        <title>'ARMAN' archaea depend on association with euryarchaeal host in culture and in situ.</title>
        <authorList>
            <person name="Golyshina O."/>
            <person name="Toshchakov S."/>
            <person name="Makarova K."/>
            <person name="Gavrilov S."/>
            <person name="Korzhenkov A."/>
            <person name="La Cono V."/>
            <person name="Arcadi E."/>
            <person name="Nechitaylo T."/>
            <person name="Ferrer M."/>
            <person name="Kublanov I."/>
            <person name="Wolf Y."/>
            <person name="Yakimov M."/>
            <person name="Golyshin P."/>
            <person name="Slesarev A."/>
            <person name="Kozyavkin S."/>
        </authorList>
    </citation>
    <scope>NUCLEOTIDE SEQUENCE [LARGE SCALE GENOMIC DNA]</scope>
    <source>
        <strain evidence="3 4">Mia14</strain>
    </source>
</reference>
<evidence type="ECO:0000256" key="2">
    <source>
        <dbReference type="ARBA" id="ARBA00023027"/>
    </source>
</evidence>
<dbReference type="InterPro" id="IPR036982">
    <property type="entry name" value="Deoxyhypusine_synthase_sf"/>
</dbReference>
<organism evidence="3 4">
    <name type="scientific">Candidatus Mancarchaeum acidiphilum</name>
    <dbReference type="NCBI Taxonomy" id="1920749"/>
    <lineage>
        <taxon>Archaea</taxon>
        <taxon>Candidatus Micrarchaeota</taxon>
        <taxon>Candidatus Mancarchaeum</taxon>
    </lineage>
</organism>
<dbReference type="GO" id="GO:0034038">
    <property type="term" value="F:deoxyhypusine synthase activity"/>
    <property type="evidence" value="ECO:0007669"/>
    <property type="project" value="TreeGrafter"/>
</dbReference>
<gene>
    <name evidence="3" type="ORF">Mia14_0922</name>
</gene>
<dbReference type="FunFam" id="3.40.910.10:FF:000010">
    <property type="entry name" value="Deoxyhypusine synthase"/>
    <property type="match status" value="1"/>
</dbReference>
<keyword evidence="4" id="KW-1185">Reference proteome</keyword>
<dbReference type="InterPro" id="IPR029035">
    <property type="entry name" value="DHS-like_NAD/FAD-binding_dom"/>
</dbReference>
<sequence length="338" mass="38282">MKGVNKKNLSEDAVKYEVNKKDRSKIAKQLLEIEVKDIRLKKDMKVSELISQMDYIGGFSAQHMVNGIHILSNMFNDKKCYKFLSFPADLVSTGLRGVLVSMVKHFDAIITTGGTLDHDLARAYGGRYSLGTFNTDDAMMHELGIYREGNVFIKNEEYGQRVEDAFNEIMNDIYTSKDYKKEYSPSELIYEFGKRMKDEKSIMRQAYLHNVKIFNPGIVDGAFGTQLTLFSQDHDFKLNVLKDELELSNIAFDNSVTGALMIGGGISKHHVIWWNQFKDGLDYAVYITTATQFDGSLSGARLSEAVSWGKIREKAQYMTIDGDATILLPFMMSALNIE</sequence>
<proteinExistence type="inferred from homology"/>
<dbReference type="AlphaFoldDB" id="A0A218NP13"/>
<dbReference type="RefSeq" id="WP_088820490.1">
    <property type="nucleotide sequence ID" value="NZ_CP019964.1"/>
</dbReference>
<name>A0A218NP13_9ARCH</name>